<gene>
    <name evidence="4" type="ORF">HNR07_006268</name>
</gene>
<dbReference type="GO" id="GO:0045437">
    <property type="term" value="F:uridine nucleosidase activity"/>
    <property type="evidence" value="ECO:0007669"/>
    <property type="project" value="UniProtKB-ARBA"/>
</dbReference>
<dbReference type="Proteomes" id="UP000579647">
    <property type="component" value="Unassembled WGS sequence"/>
</dbReference>
<accession>A0A840WQ60</accession>
<dbReference type="Gene3D" id="3.90.245.10">
    <property type="entry name" value="Ribonucleoside hydrolase-like"/>
    <property type="match status" value="1"/>
</dbReference>
<evidence type="ECO:0000313" key="5">
    <source>
        <dbReference type="Proteomes" id="UP000579647"/>
    </source>
</evidence>
<sequence>MADRESMRVFVDCDPGIDDAVALAYLAARPEVEIVGIGAVFGNNAVDVTAQNALRLLDLYGRPDVPVAVGATRPLVQEPRLAGHVHGGNGLGDVKLPEPTRVPVAESAAELLVRLARENPGQIDVLAVGPLTNLALALGLEPRLPELVRRLVVMGGAVEVPGNVSSHAEANIANDPEAAEAVFAAGFDLDLVALDITMKTVATGAWLDRLKEVPGDRAQNTSAFLDFYAEFYKGVFGVRQCAMHDPLAAAVLVDPHLVTGAFDAPIRVELTGALTRGMTVADRRLRPGGDERRAARVITGVSEEEFLDRMLDALR</sequence>
<dbReference type="GO" id="GO:0008477">
    <property type="term" value="F:purine nucleosidase activity"/>
    <property type="evidence" value="ECO:0007669"/>
    <property type="project" value="UniProtKB-EC"/>
</dbReference>
<keyword evidence="2 4" id="KW-0326">Glycosidase</keyword>
<comment type="caution">
    <text evidence="4">The sequence shown here is derived from an EMBL/GenBank/DDBJ whole genome shotgun (WGS) entry which is preliminary data.</text>
</comment>
<keyword evidence="1 4" id="KW-0378">Hydrolase</keyword>
<dbReference type="PROSITE" id="PS01247">
    <property type="entry name" value="IUNH"/>
    <property type="match status" value="1"/>
</dbReference>
<reference evidence="4 5" key="1">
    <citation type="submission" date="2020-08" db="EMBL/GenBank/DDBJ databases">
        <title>Sequencing the genomes of 1000 actinobacteria strains.</title>
        <authorList>
            <person name="Klenk H.-P."/>
        </authorList>
    </citation>
    <scope>NUCLEOTIDE SEQUENCE [LARGE SCALE GENOMIC DNA]</scope>
    <source>
        <strain evidence="4 5">DSM 44598</strain>
    </source>
</reference>
<organism evidence="4 5">
    <name type="scientific">Nocardiopsis metallicus</name>
    <dbReference type="NCBI Taxonomy" id="179819"/>
    <lineage>
        <taxon>Bacteria</taxon>
        <taxon>Bacillati</taxon>
        <taxon>Actinomycetota</taxon>
        <taxon>Actinomycetes</taxon>
        <taxon>Streptosporangiales</taxon>
        <taxon>Nocardiopsidaceae</taxon>
        <taxon>Nocardiopsis</taxon>
    </lineage>
</organism>
<protein>
    <submittedName>
        <fullName evidence="4">Purine nucleosidase</fullName>
        <ecNumber evidence="4">3.2.2.1</ecNumber>
    </submittedName>
</protein>
<dbReference type="Pfam" id="PF01156">
    <property type="entry name" value="IU_nuc_hydro"/>
    <property type="match status" value="1"/>
</dbReference>
<dbReference type="AlphaFoldDB" id="A0A840WQ60"/>
<evidence type="ECO:0000259" key="3">
    <source>
        <dbReference type="Pfam" id="PF01156"/>
    </source>
</evidence>
<dbReference type="PANTHER" id="PTHR12304">
    <property type="entry name" value="INOSINE-URIDINE PREFERRING NUCLEOSIDE HYDROLASE"/>
    <property type="match status" value="1"/>
</dbReference>
<evidence type="ECO:0000256" key="1">
    <source>
        <dbReference type="ARBA" id="ARBA00022801"/>
    </source>
</evidence>
<dbReference type="CDD" id="cd02650">
    <property type="entry name" value="nuc_hydro_CaPnhB"/>
    <property type="match status" value="1"/>
</dbReference>
<evidence type="ECO:0000313" key="4">
    <source>
        <dbReference type="EMBL" id="MBB5495131.1"/>
    </source>
</evidence>
<keyword evidence="5" id="KW-1185">Reference proteome</keyword>
<dbReference type="EC" id="3.2.2.1" evidence="4"/>
<dbReference type="GO" id="GO:0006152">
    <property type="term" value="P:purine nucleoside catabolic process"/>
    <property type="evidence" value="ECO:0007669"/>
    <property type="project" value="TreeGrafter"/>
</dbReference>
<dbReference type="InterPro" id="IPR036452">
    <property type="entry name" value="Ribo_hydro-like"/>
</dbReference>
<dbReference type="SUPFAM" id="SSF53590">
    <property type="entry name" value="Nucleoside hydrolase"/>
    <property type="match status" value="1"/>
</dbReference>
<evidence type="ECO:0000256" key="2">
    <source>
        <dbReference type="ARBA" id="ARBA00023295"/>
    </source>
</evidence>
<dbReference type="InterPro" id="IPR001910">
    <property type="entry name" value="Inosine/uridine_hydrolase_dom"/>
</dbReference>
<dbReference type="InterPro" id="IPR023186">
    <property type="entry name" value="IUNH"/>
</dbReference>
<dbReference type="GO" id="GO:0005829">
    <property type="term" value="C:cytosol"/>
    <property type="evidence" value="ECO:0007669"/>
    <property type="project" value="TreeGrafter"/>
</dbReference>
<dbReference type="EMBL" id="JACHDO010000001">
    <property type="protein sequence ID" value="MBB5495131.1"/>
    <property type="molecule type" value="Genomic_DNA"/>
</dbReference>
<dbReference type="InterPro" id="IPR015910">
    <property type="entry name" value="I/U_nuclsd_hydro_CS"/>
</dbReference>
<name>A0A840WQ60_9ACTN</name>
<proteinExistence type="predicted"/>
<dbReference type="PANTHER" id="PTHR12304:SF4">
    <property type="entry name" value="URIDINE NUCLEOSIDASE"/>
    <property type="match status" value="1"/>
</dbReference>
<feature type="domain" description="Inosine/uridine-preferring nucleoside hydrolase" evidence="3">
    <location>
        <begin position="9"/>
        <end position="308"/>
    </location>
</feature>